<keyword evidence="4" id="KW-0274">FAD</keyword>
<evidence type="ECO:0000256" key="3">
    <source>
        <dbReference type="ARBA" id="ARBA00022630"/>
    </source>
</evidence>
<dbReference type="OMA" id="WRKQGDD"/>
<dbReference type="Gene3D" id="3.50.50.60">
    <property type="entry name" value="FAD/NAD(P)-binding domain"/>
    <property type="match status" value="1"/>
</dbReference>
<keyword evidence="8" id="KW-1185">Reference proteome</keyword>
<dbReference type="SUPFAM" id="SSF54373">
    <property type="entry name" value="FAD-linked reductases, C-terminal domain"/>
    <property type="match status" value="1"/>
</dbReference>
<dbReference type="PANTHER" id="PTHR10961">
    <property type="entry name" value="PEROXISOMAL SARCOSINE OXIDASE"/>
    <property type="match status" value="1"/>
</dbReference>
<dbReference type="STRING" id="1328760.A0A165GR08"/>
<dbReference type="GO" id="GO:0008115">
    <property type="term" value="F:sarcosine oxidase activity"/>
    <property type="evidence" value="ECO:0007669"/>
    <property type="project" value="TreeGrafter"/>
</dbReference>
<dbReference type="InterPro" id="IPR006076">
    <property type="entry name" value="FAD-dep_OxRdtase"/>
</dbReference>
<evidence type="ECO:0000313" key="7">
    <source>
        <dbReference type="EMBL" id="KZF22486.1"/>
    </source>
</evidence>
<reference evidence="7 8" key="1">
    <citation type="journal article" date="2016" name="Fungal Biol.">
        <title>The genome of Xylona heveae provides a window into fungal endophytism.</title>
        <authorList>
            <person name="Gazis R."/>
            <person name="Kuo A."/>
            <person name="Riley R."/>
            <person name="LaButti K."/>
            <person name="Lipzen A."/>
            <person name="Lin J."/>
            <person name="Amirebrahimi M."/>
            <person name="Hesse C.N."/>
            <person name="Spatafora J.W."/>
            <person name="Henrissat B."/>
            <person name="Hainaut M."/>
            <person name="Grigoriev I.V."/>
            <person name="Hibbett D.S."/>
        </authorList>
    </citation>
    <scope>NUCLEOTIDE SEQUENCE [LARGE SCALE GENOMIC DNA]</scope>
    <source>
        <strain evidence="7 8">TC161</strain>
    </source>
</reference>
<dbReference type="AlphaFoldDB" id="A0A165GR08"/>
<comment type="cofactor">
    <cofactor evidence="1">
        <name>FAD</name>
        <dbReference type="ChEBI" id="CHEBI:57692"/>
    </cofactor>
</comment>
<dbReference type="RefSeq" id="XP_018188041.1">
    <property type="nucleotide sequence ID" value="XM_018332496.1"/>
</dbReference>
<evidence type="ECO:0000256" key="4">
    <source>
        <dbReference type="ARBA" id="ARBA00022827"/>
    </source>
</evidence>
<dbReference type="InterPro" id="IPR045170">
    <property type="entry name" value="MTOX"/>
</dbReference>
<dbReference type="SUPFAM" id="SSF51905">
    <property type="entry name" value="FAD/NAD(P)-binding domain"/>
    <property type="match status" value="1"/>
</dbReference>
<dbReference type="Gene3D" id="3.30.9.10">
    <property type="entry name" value="D-Amino Acid Oxidase, subunit A, domain 2"/>
    <property type="match status" value="1"/>
</dbReference>
<sequence>MTKKTVPSSILIVGSGVFGLSTALSLASVPKYNGTKITLIDRSAFPAPDGASIDSSRIIRPDYACEAYFRLGWKAQELWRSTQWGADGRYSESGLALTCNDRCQDYVRDSFENVRQEAGGAIHGPSGKPLVEELCDAEAIRDVLGSGGGSGSWGYINRSSGWADAEAAMRYARSKLEATGRVECRKGEVKRLLQRSTSSGKEIAGVELIDGSTITAELTVLTAGAWSGRLVDLRGRVQATGQVVAYVRLTPEEQERLQNMPVLLNLSTGMFIFPPRNCLLKVARHGYGYSNPVKVPHPEKEDGSSIHVSLPRTTVDVPTQQIPHEGEQACRQALQEMVPGIGDREWLSTRICWYSDTPEGDWLVDFHPEYNNTLFVATGDSGHGFKFLPVLGDQIVAALEGHTPTDFADKWCWPAAAVDGLLETLDGSRSGPRNMILDQELAQRDISRSKL</sequence>
<dbReference type="PANTHER" id="PTHR10961:SF46">
    <property type="entry name" value="PEROXISOMAL SARCOSINE OXIDASE"/>
    <property type="match status" value="1"/>
</dbReference>
<evidence type="ECO:0000256" key="2">
    <source>
        <dbReference type="ARBA" id="ARBA00010989"/>
    </source>
</evidence>
<dbReference type="GO" id="GO:0050031">
    <property type="term" value="F:L-pipecolate oxidase activity"/>
    <property type="evidence" value="ECO:0007669"/>
    <property type="project" value="TreeGrafter"/>
</dbReference>
<evidence type="ECO:0000259" key="6">
    <source>
        <dbReference type="Pfam" id="PF01266"/>
    </source>
</evidence>
<feature type="domain" description="FAD dependent oxidoreductase" evidence="6">
    <location>
        <begin position="10"/>
        <end position="396"/>
    </location>
</feature>
<accession>A0A165GR08</accession>
<dbReference type="Proteomes" id="UP000076632">
    <property type="component" value="Unassembled WGS sequence"/>
</dbReference>
<dbReference type="OrthoDB" id="2219495at2759"/>
<keyword evidence="3" id="KW-0285">Flavoprotein</keyword>
<protein>
    <submittedName>
        <fullName evidence="7">FAD dependent oxidoreductase</fullName>
    </submittedName>
</protein>
<proteinExistence type="inferred from homology"/>
<evidence type="ECO:0000256" key="5">
    <source>
        <dbReference type="ARBA" id="ARBA00023002"/>
    </source>
</evidence>
<dbReference type="GO" id="GO:0004657">
    <property type="term" value="F:proline dehydrogenase activity"/>
    <property type="evidence" value="ECO:0007669"/>
    <property type="project" value="TreeGrafter"/>
</dbReference>
<dbReference type="InterPro" id="IPR036188">
    <property type="entry name" value="FAD/NAD-bd_sf"/>
</dbReference>
<gene>
    <name evidence="7" type="ORF">L228DRAFT_246783</name>
</gene>
<dbReference type="Pfam" id="PF01266">
    <property type="entry name" value="DAO"/>
    <property type="match status" value="1"/>
</dbReference>
<dbReference type="EMBL" id="KV407458">
    <property type="protein sequence ID" value="KZF22486.1"/>
    <property type="molecule type" value="Genomic_DNA"/>
</dbReference>
<dbReference type="InParanoid" id="A0A165GR08"/>
<keyword evidence="5" id="KW-0560">Oxidoreductase</keyword>
<organism evidence="7 8">
    <name type="scientific">Xylona heveae (strain CBS 132557 / TC161)</name>
    <dbReference type="NCBI Taxonomy" id="1328760"/>
    <lineage>
        <taxon>Eukaryota</taxon>
        <taxon>Fungi</taxon>
        <taxon>Dikarya</taxon>
        <taxon>Ascomycota</taxon>
        <taxon>Pezizomycotina</taxon>
        <taxon>Xylonomycetes</taxon>
        <taxon>Xylonales</taxon>
        <taxon>Xylonaceae</taxon>
        <taxon>Xylona</taxon>
    </lineage>
</organism>
<name>A0A165GR08_XYLHT</name>
<dbReference type="GeneID" id="28897633"/>
<evidence type="ECO:0000256" key="1">
    <source>
        <dbReference type="ARBA" id="ARBA00001974"/>
    </source>
</evidence>
<dbReference type="GO" id="GO:0050660">
    <property type="term" value="F:flavin adenine dinucleotide binding"/>
    <property type="evidence" value="ECO:0007669"/>
    <property type="project" value="InterPro"/>
</dbReference>
<evidence type="ECO:0000313" key="8">
    <source>
        <dbReference type="Proteomes" id="UP000076632"/>
    </source>
</evidence>
<comment type="similarity">
    <text evidence="2">Belongs to the MSOX/MTOX family.</text>
</comment>